<keyword evidence="2" id="KW-1185">Reference proteome</keyword>
<organism evidence="1 2">
    <name type="scientific">Peribacillus cavernae</name>
    <dbReference type="NCBI Taxonomy" id="1674310"/>
    <lineage>
        <taxon>Bacteria</taxon>
        <taxon>Bacillati</taxon>
        <taxon>Bacillota</taxon>
        <taxon>Bacilli</taxon>
        <taxon>Bacillales</taxon>
        <taxon>Bacillaceae</taxon>
        <taxon>Peribacillus</taxon>
    </lineage>
</organism>
<dbReference type="EMBL" id="RYZZ01000010">
    <property type="protein sequence ID" value="RUQ29389.1"/>
    <property type="molecule type" value="Genomic_DNA"/>
</dbReference>
<dbReference type="AlphaFoldDB" id="A0A433HM89"/>
<evidence type="ECO:0000313" key="2">
    <source>
        <dbReference type="Proteomes" id="UP000267430"/>
    </source>
</evidence>
<dbReference type="InterPro" id="IPR005331">
    <property type="entry name" value="Sulfotransferase"/>
</dbReference>
<dbReference type="Gene3D" id="3.40.50.300">
    <property type="entry name" value="P-loop containing nucleotide triphosphate hydrolases"/>
    <property type="match status" value="1"/>
</dbReference>
<sequence>MKRMKGNYSNSGELLIFSHIPKTAGTTIRRIIDNQYDKTRIIRFPQLDMLSAEQLNQTEVLYGHCRFGVHRHFDQSFSYITMLRDPVERIISTYYFALRSPKNRMHEKVKNMSFPDFIFDETRDGRSPLVNHQTRFLSGEKIPDLEKAKENMHEHYTVVGLTEMFDESIFLMKKYLDWNEIDYSSSNVTNNRPKQNDMPKEVIELIREKNDLDYRLYEYAKQLLLDNMKALDSASKREFRTFINNRSI</sequence>
<dbReference type="InterPro" id="IPR053259">
    <property type="entry name" value="Golvesin-related_Golgi"/>
</dbReference>
<evidence type="ECO:0000313" key="1">
    <source>
        <dbReference type="EMBL" id="RUQ29389.1"/>
    </source>
</evidence>
<dbReference type="InterPro" id="IPR027417">
    <property type="entry name" value="P-loop_NTPase"/>
</dbReference>
<dbReference type="GO" id="GO:0016020">
    <property type="term" value="C:membrane"/>
    <property type="evidence" value="ECO:0007669"/>
    <property type="project" value="InterPro"/>
</dbReference>
<dbReference type="Proteomes" id="UP000267430">
    <property type="component" value="Unassembled WGS sequence"/>
</dbReference>
<dbReference type="PANTHER" id="PTHR32301">
    <property type="entry name" value="COUNTIN RECEPTOR CNR3-RELATED"/>
    <property type="match status" value="1"/>
</dbReference>
<dbReference type="PANTHER" id="PTHR32301:SF6">
    <property type="entry name" value="GOLVESIN-RELATED"/>
    <property type="match status" value="1"/>
</dbReference>
<dbReference type="GO" id="GO:0008146">
    <property type="term" value="F:sulfotransferase activity"/>
    <property type="evidence" value="ECO:0007669"/>
    <property type="project" value="InterPro"/>
</dbReference>
<evidence type="ECO:0008006" key="3">
    <source>
        <dbReference type="Google" id="ProtNLM"/>
    </source>
</evidence>
<dbReference type="SUPFAM" id="SSF52540">
    <property type="entry name" value="P-loop containing nucleoside triphosphate hydrolases"/>
    <property type="match status" value="1"/>
</dbReference>
<accession>A0A433HM89</accession>
<dbReference type="Pfam" id="PF03567">
    <property type="entry name" value="Sulfotransfer_2"/>
    <property type="match status" value="1"/>
</dbReference>
<name>A0A433HM89_9BACI</name>
<protein>
    <recommendedName>
        <fullName evidence="3">Sulfotransferase family protein</fullName>
    </recommendedName>
</protein>
<proteinExistence type="predicted"/>
<dbReference type="OrthoDB" id="7981249at2"/>
<reference evidence="1 2" key="1">
    <citation type="submission" date="2018-12" db="EMBL/GenBank/DDBJ databases">
        <title>Bacillus chawlae sp. nov., Bacillus glennii sp. nov., and Bacillus saganii sp. nov. Isolated from the Vehicle Assembly Building at Kennedy Space Center where the Viking Spacecraft were Assembled.</title>
        <authorList>
            <person name="Seuylemezian A."/>
            <person name="Vaishampayan P."/>
        </authorList>
    </citation>
    <scope>NUCLEOTIDE SEQUENCE [LARGE SCALE GENOMIC DNA]</scope>
    <source>
        <strain evidence="1 2">L5</strain>
    </source>
</reference>
<gene>
    <name evidence="1" type="ORF">ELQ35_10555</name>
</gene>
<comment type="caution">
    <text evidence="1">The sequence shown here is derived from an EMBL/GenBank/DDBJ whole genome shotgun (WGS) entry which is preliminary data.</text>
</comment>